<gene>
    <name evidence="2" type="ordered locus">MYSTI_04768</name>
</gene>
<dbReference type="InterPro" id="IPR053176">
    <property type="entry name" value="T6SS_TssE1-like"/>
</dbReference>
<dbReference type="PANTHER" id="PTHR38595">
    <property type="entry name" value="CYTOPLASMIC PROTEIN-RELATED"/>
    <property type="match status" value="1"/>
</dbReference>
<protein>
    <recommendedName>
        <fullName evidence="1">IraD/Gp25-like domain-containing protein</fullName>
    </recommendedName>
</protein>
<dbReference type="PATRIC" id="fig|1278073.3.peg.4841"/>
<dbReference type="Gene3D" id="3.10.450.40">
    <property type="match status" value="1"/>
</dbReference>
<proteinExistence type="predicted"/>
<dbReference type="Proteomes" id="UP000011131">
    <property type="component" value="Chromosome"/>
</dbReference>
<dbReference type="PANTHER" id="PTHR38595:SF2">
    <property type="entry name" value="TYPE VI SECRETION SYSTEM BASEPLATE SUBUNIT TSSE"/>
    <property type="match status" value="1"/>
</dbReference>
<dbReference type="Pfam" id="PF04965">
    <property type="entry name" value="GPW_gp25"/>
    <property type="match status" value="1"/>
</dbReference>
<dbReference type="SUPFAM" id="SSF160719">
    <property type="entry name" value="gpW/gp25-like"/>
    <property type="match status" value="1"/>
</dbReference>
<dbReference type="AlphaFoldDB" id="L7UDD2"/>
<dbReference type="InterPro" id="IPR007048">
    <property type="entry name" value="IraD/Gp25-like"/>
</dbReference>
<name>L7UDD2_MYXSD</name>
<organism evidence="2 3">
    <name type="scientific">Myxococcus stipitatus (strain DSM 14675 / JCM 12634 / Mx s8)</name>
    <dbReference type="NCBI Taxonomy" id="1278073"/>
    <lineage>
        <taxon>Bacteria</taxon>
        <taxon>Pseudomonadati</taxon>
        <taxon>Myxococcota</taxon>
        <taxon>Myxococcia</taxon>
        <taxon>Myxococcales</taxon>
        <taxon>Cystobacterineae</taxon>
        <taxon>Myxococcaceae</taxon>
        <taxon>Myxococcus</taxon>
    </lineage>
</organism>
<evidence type="ECO:0000313" key="3">
    <source>
        <dbReference type="Proteomes" id="UP000011131"/>
    </source>
</evidence>
<dbReference type="eggNOG" id="COG3518">
    <property type="taxonomic scope" value="Bacteria"/>
</dbReference>
<reference evidence="2 3" key="1">
    <citation type="journal article" date="2013" name="Genome Announc.">
        <title>Complete genome sequence of Myxococcus stipitatus strain DSM 14675, a fruiting myxobacterium.</title>
        <authorList>
            <person name="Huntley S."/>
            <person name="Kneip S."/>
            <person name="Treuner-Lange A."/>
            <person name="Sogaard-Andersen L."/>
        </authorList>
    </citation>
    <scope>NUCLEOTIDE SEQUENCE [LARGE SCALE GENOMIC DNA]</scope>
    <source>
        <strain evidence="3">DSM 14675 / JCM 12634 / Mx s8</strain>
    </source>
</reference>
<dbReference type="STRING" id="1278073.MYSTI_04768"/>
<dbReference type="NCBIfam" id="TIGR03357">
    <property type="entry name" value="VI_zyme"/>
    <property type="match status" value="1"/>
</dbReference>
<dbReference type="EMBL" id="CP004025">
    <property type="protein sequence ID" value="AGC46058.1"/>
    <property type="molecule type" value="Genomic_DNA"/>
</dbReference>
<evidence type="ECO:0000259" key="1">
    <source>
        <dbReference type="Pfam" id="PF04965"/>
    </source>
</evidence>
<keyword evidence="3" id="KW-1185">Reference proteome</keyword>
<feature type="domain" description="IraD/Gp25-like" evidence="1">
    <location>
        <begin position="40"/>
        <end position="123"/>
    </location>
</feature>
<evidence type="ECO:0000313" key="2">
    <source>
        <dbReference type="EMBL" id="AGC46058.1"/>
    </source>
</evidence>
<accession>L7UDD2</accession>
<dbReference type="InterPro" id="IPR017737">
    <property type="entry name" value="TssE1-like"/>
</dbReference>
<dbReference type="HOGENOM" id="CLU_132637_2_0_7"/>
<sequence length="148" mass="16040">MLPPTEGSASPGIEEGLQVTGRGLLSRIDAGKGSSERDVDMTESIVEHLRVLLNTRKGGSATVPGFGIVDFTDFVHTFPSAIQTLQSAIRATVLEFEPRICNISVRHLPDADPLVLRFEITAQPAGRGVRGMLRFRTQMSPGGKIEVW</sequence>
<dbReference type="KEGG" id="msd:MYSTI_04768"/>